<accession>A0A348B4X3</accession>
<dbReference type="KEGG" id="sacd:HS1genome_1614"/>
<reference evidence="3" key="2">
    <citation type="submission" date="2018-04" db="EMBL/GenBank/DDBJ databases">
        <title>Complete genome sequence of Sulfodiicoccus acidiphilus strain HS-1.</title>
        <authorList>
            <person name="Sakai H.D."/>
            <person name="Kurosawa N."/>
        </authorList>
    </citation>
    <scope>NUCLEOTIDE SEQUENCE [LARGE SCALE GENOMIC DNA]</scope>
    <source>
        <strain evidence="3">HS-1</strain>
    </source>
</reference>
<reference evidence="2" key="4">
    <citation type="submission" date="2020-09" db="EMBL/GenBank/DDBJ databases">
        <authorList>
            <person name="Sun Q."/>
            <person name="Ohkuma M."/>
        </authorList>
    </citation>
    <scope>NUCLEOTIDE SEQUENCE</scope>
    <source>
        <strain evidence="2">JCM 31740</strain>
    </source>
</reference>
<organism evidence="1 3">
    <name type="scientific">Sulfodiicoccus acidiphilus</name>
    <dbReference type="NCBI Taxonomy" id="1670455"/>
    <lineage>
        <taxon>Archaea</taxon>
        <taxon>Thermoproteota</taxon>
        <taxon>Thermoprotei</taxon>
        <taxon>Sulfolobales</taxon>
        <taxon>Sulfolobaceae</taxon>
        <taxon>Sulfodiicoccus</taxon>
    </lineage>
</organism>
<dbReference type="OrthoDB" id="36271at2157"/>
<name>A0A348B4X3_9CREN</name>
<evidence type="ECO:0000313" key="2">
    <source>
        <dbReference type="EMBL" id="GGT89795.1"/>
    </source>
</evidence>
<reference evidence="2" key="1">
    <citation type="journal article" date="2014" name="Int. J. Syst. Evol. Microbiol.">
        <title>Complete genome sequence of Corynebacterium casei LMG S-19264T (=DSM 44701T), isolated from a smear-ripened cheese.</title>
        <authorList>
            <consortium name="US DOE Joint Genome Institute (JGI-PGF)"/>
            <person name="Walter F."/>
            <person name="Albersmeier A."/>
            <person name="Kalinowski J."/>
            <person name="Ruckert C."/>
        </authorList>
    </citation>
    <scope>NUCLEOTIDE SEQUENCE</scope>
    <source>
        <strain evidence="2">JCM 31740</strain>
    </source>
</reference>
<evidence type="ECO:0000313" key="3">
    <source>
        <dbReference type="Proteomes" id="UP000276741"/>
    </source>
</evidence>
<dbReference type="EMBL" id="AP018553">
    <property type="protein sequence ID" value="BBD73225.1"/>
    <property type="molecule type" value="Genomic_DNA"/>
</dbReference>
<dbReference type="EMBL" id="BMQS01000003">
    <property type="protein sequence ID" value="GGT89795.1"/>
    <property type="molecule type" value="Genomic_DNA"/>
</dbReference>
<gene>
    <name evidence="2" type="ORF">GCM10007116_04550</name>
    <name evidence="1" type="ORF">HS1genome_1614</name>
</gene>
<reference evidence="1" key="3">
    <citation type="journal article" date="2019" name="BMC Res. Notes">
        <title>Complete genome sequence of the Sulfodiicoccus acidiphilus strain HS-1T, the first crenarchaeon that lacks polB3, isolated from an acidic hot spring in Ohwaku-dani, Hakone, Japan.</title>
        <authorList>
            <person name="Sakai H.D."/>
            <person name="Kurosawa N."/>
        </authorList>
    </citation>
    <scope>NUCLEOTIDE SEQUENCE</scope>
    <source>
        <strain evidence="1">HS-1</strain>
    </source>
</reference>
<dbReference type="RefSeq" id="WP_126450347.1">
    <property type="nucleotide sequence ID" value="NZ_AP018553.1"/>
</dbReference>
<sequence>MIPQELVNQTFFYVVNGSPLLLLLKVVAISGHSALVNLTQVNSNTSVMLTFQASIPLYQLWDTPNGTPTIFDGVPAVVQNVSGTVLYVDSYNGLVLAYGRGGQYTVLKGATVNLEPGFGLPVPTVEQLLHEGPTLKDYVELDALTVALAGSWFFFFKRLEERR</sequence>
<proteinExistence type="predicted"/>
<dbReference type="Proteomes" id="UP000276741">
    <property type="component" value="Chromosome"/>
</dbReference>
<evidence type="ECO:0000313" key="1">
    <source>
        <dbReference type="EMBL" id="BBD73225.1"/>
    </source>
</evidence>
<dbReference type="AlphaFoldDB" id="A0A348B4X3"/>
<dbReference type="GeneID" id="38667111"/>
<protein>
    <submittedName>
        <fullName evidence="1">Uncharacterized protein</fullName>
    </submittedName>
</protein>
<keyword evidence="3" id="KW-1185">Reference proteome</keyword>
<dbReference type="Proteomes" id="UP000616143">
    <property type="component" value="Unassembled WGS sequence"/>
</dbReference>